<reference evidence="10" key="2">
    <citation type="journal article" date="2016" name="Int. J. Syst. Evol. Microbiol.">
        <title>Complete genome sequence and cell structure of Limnochorda pilosa, a Gram-negative spore-former within the phylum Firmicutes.</title>
        <authorList>
            <person name="Watanabe M."/>
            <person name="Kojima H."/>
            <person name="Fukui M."/>
        </authorList>
    </citation>
    <scope>NUCLEOTIDE SEQUENCE [LARGE SCALE GENOMIC DNA]</scope>
    <source>
        <strain evidence="10">HC45</strain>
    </source>
</reference>
<feature type="domain" description="RCK C-terminal" evidence="8">
    <location>
        <begin position="375"/>
        <end position="456"/>
    </location>
</feature>
<evidence type="ECO:0000256" key="6">
    <source>
        <dbReference type="ARBA" id="ARBA00023065"/>
    </source>
</evidence>
<reference evidence="10" key="1">
    <citation type="submission" date="2015-07" db="EMBL/GenBank/DDBJ databases">
        <title>Complete genome sequence and phylogenetic analysis of Limnochorda pilosa.</title>
        <authorList>
            <person name="Watanabe M."/>
            <person name="Kojima H."/>
            <person name="Fukui M."/>
        </authorList>
    </citation>
    <scope>NUCLEOTIDE SEQUENCE [LARGE SCALE GENOMIC DNA]</scope>
    <source>
        <strain evidence="10">HC45</strain>
    </source>
</reference>
<evidence type="ECO:0000259" key="7">
    <source>
        <dbReference type="PROSITE" id="PS51201"/>
    </source>
</evidence>
<dbReference type="PRINTS" id="PR00335">
    <property type="entry name" value="KUPTAKETRKA"/>
</dbReference>
<dbReference type="PANTHER" id="PTHR43833">
    <property type="entry name" value="POTASSIUM CHANNEL PROTEIN 2-RELATED-RELATED"/>
    <property type="match status" value="1"/>
</dbReference>
<sequence length="457" mass="49099">MGLQAIVVGAGKLGFEVARRLSDAGHDVVVVDRDAEALAQAADRLDVMTLVGHGSSPSVLRKAGVASAQLLIAATDSDELNIVTCMTAKTLGEPFCVARIRNPEYSSPAGAAQPGRLDLARLGIDRVVRPEDLAAKEIIRMLRTPSAAEVEYFAGDRAAVVSFAVDEHAPAAGRSVTELGLTHTVVAAVIREAGTVEIPSGSTVIHPGDRIYFMGRAGNFQEARRIVGREEHPMRSLVIVGGSPLGYEVAQFLGKMRRTGLSIRIIERDRERCRELAEQLPPAVMVLAGDAARPDLLEDEHVAQSDACILTTGDDHRNLLVGMMLKGMGVRYCISELSREEYLPLAHRAGIDACVVPRLVTASFILQLTQRRNVRNLALVEEGKAEILELEAESGCPAEGRPIGDLRLPPSAVVGIVVREGEVLIPRGATRIQAGDQVLLFLRPEGVDAVQHLFRQG</sequence>
<dbReference type="STRING" id="1555112.LIP_2697"/>
<evidence type="ECO:0000256" key="1">
    <source>
        <dbReference type="ARBA" id="ARBA00017378"/>
    </source>
</evidence>
<dbReference type="PROSITE" id="PS51201">
    <property type="entry name" value="RCK_N"/>
    <property type="match status" value="2"/>
</dbReference>
<evidence type="ECO:0000256" key="2">
    <source>
        <dbReference type="ARBA" id="ARBA00022448"/>
    </source>
</evidence>
<dbReference type="Gene3D" id="3.40.50.720">
    <property type="entry name" value="NAD(P)-binding Rossmann-like Domain"/>
    <property type="match status" value="2"/>
</dbReference>
<feature type="domain" description="RCK N-terminal" evidence="7">
    <location>
        <begin position="2"/>
        <end position="128"/>
    </location>
</feature>
<dbReference type="InterPro" id="IPR003148">
    <property type="entry name" value="RCK_N"/>
</dbReference>
<keyword evidence="5" id="KW-0520">NAD</keyword>
<dbReference type="GO" id="GO:0005886">
    <property type="term" value="C:plasma membrane"/>
    <property type="evidence" value="ECO:0007669"/>
    <property type="project" value="InterPro"/>
</dbReference>
<dbReference type="InterPro" id="IPR006036">
    <property type="entry name" value="K_uptake_TrkA"/>
</dbReference>
<dbReference type="SUPFAM" id="SSF116726">
    <property type="entry name" value="TrkA C-terminal domain-like"/>
    <property type="match status" value="2"/>
</dbReference>
<evidence type="ECO:0000313" key="10">
    <source>
        <dbReference type="Proteomes" id="UP000065807"/>
    </source>
</evidence>
<dbReference type="InterPro" id="IPR006037">
    <property type="entry name" value="RCK_C"/>
</dbReference>
<protein>
    <recommendedName>
        <fullName evidence="1">Trk system potassium uptake protein TrkA</fullName>
    </recommendedName>
</protein>
<evidence type="ECO:0000256" key="3">
    <source>
        <dbReference type="ARBA" id="ARBA00022538"/>
    </source>
</evidence>
<keyword evidence="10" id="KW-1185">Reference proteome</keyword>
<keyword evidence="4" id="KW-0630">Potassium</keyword>
<evidence type="ECO:0000313" key="9">
    <source>
        <dbReference type="EMBL" id="BAS28527.1"/>
    </source>
</evidence>
<evidence type="ECO:0000256" key="4">
    <source>
        <dbReference type="ARBA" id="ARBA00022958"/>
    </source>
</evidence>
<dbReference type="PROSITE" id="PS51202">
    <property type="entry name" value="RCK_C"/>
    <property type="match status" value="2"/>
</dbReference>
<feature type="domain" description="RCK N-terminal" evidence="7">
    <location>
        <begin position="234"/>
        <end position="357"/>
    </location>
</feature>
<evidence type="ECO:0000256" key="5">
    <source>
        <dbReference type="ARBA" id="ARBA00023027"/>
    </source>
</evidence>
<dbReference type="KEGG" id="lpil:LIP_2697"/>
<dbReference type="NCBIfam" id="NF007034">
    <property type="entry name" value="PRK09496.2-1"/>
    <property type="match status" value="1"/>
</dbReference>
<dbReference type="Pfam" id="PF02080">
    <property type="entry name" value="TrkA_C"/>
    <property type="match status" value="2"/>
</dbReference>
<dbReference type="InterPro" id="IPR036291">
    <property type="entry name" value="NAD(P)-bd_dom_sf"/>
</dbReference>
<evidence type="ECO:0000259" key="8">
    <source>
        <dbReference type="PROSITE" id="PS51202"/>
    </source>
</evidence>
<name>A0A0K2SNE5_LIMPI</name>
<gene>
    <name evidence="9" type="ORF">LIP_2697</name>
</gene>
<dbReference type="InterPro" id="IPR036721">
    <property type="entry name" value="RCK_C_sf"/>
</dbReference>
<proteinExistence type="predicted"/>
<accession>A0A0K2SNE5</accession>
<dbReference type="Proteomes" id="UP000065807">
    <property type="component" value="Chromosome"/>
</dbReference>
<dbReference type="NCBIfam" id="NF007039">
    <property type="entry name" value="PRK09496.3-2"/>
    <property type="match status" value="1"/>
</dbReference>
<keyword evidence="2" id="KW-0813">Transport</keyword>
<organism evidence="9 10">
    <name type="scientific">Limnochorda pilosa</name>
    <dbReference type="NCBI Taxonomy" id="1555112"/>
    <lineage>
        <taxon>Bacteria</taxon>
        <taxon>Bacillati</taxon>
        <taxon>Bacillota</taxon>
        <taxon>Limnochordia</taxon>
        <taxon>Limnochordales</taxon>
        <taxon>Limnochordaceae</taxon>
        <taxon>Limnochorda</taxon>
    </lineage>
</organism>
<dbReference type="PANTHER" id="PTHR43833:SF5">
    <property type="entry name" value="TRK SYSTEM POTASSIUM UPTAKE PROTEIN TRKA"/>
    <property type="match status" value="1"/>
</dbReference>
<dbReference type="SUPFAM" id="SSF51735">
    <property type="entry name" value="NAD(P)-binding Rossmann-fold domains"/>
    <property type="match status" value="2"/>
</dbReference>
<dbReference type="InterPro" id="IPR050721">
    <property type="entry name" value="Trk_Ktr_HKT_K-transport"/>
</dbReference>
<dbReference type="Gene3D" id="3.30.70.1450">
    <property type="entry name" value="Regulator of K+ conductance, C-terminal domain"/>
    <property type="match status" value="2"/>
</dbReference>
<dbReference type="GO" id="GO:0015079">
    <property type="term" value="F:potassium ion transmembrane transporter activity"/>
    <property type="evidence" value="ECO:0007669"/>
    <property type="project" value="InterPro"/>
</dbReference>
<keyword evidence="3" id="KW-0633">Potassium transport</keyword>
<dbReference type="NCBIfam" id="NF007031">
    <property type="entry name" value="PRK09496.1-2"/>
    <property type="match status" value="1"/>
</dbReference>
<dbReference type="EMBL" id="AP014924">
    <property type="protein sequence ID" value="BAS28527.1"/>
    <property type="molecule type" value="Genomic_DNA"/>
</dbReference>
<dbReference type="AlphaFoldDB" id="A0A0K2SNE5"/>
<dbReference type="Pfam" id="PF02254">
    <property type="entry name" value="TrkA_N"/>
    <property type="match status" value="2"/>
</dbReference>
<keyword evidence="6" id="KW-0406">Ion transport</keyword>
<feature type="domain" description="RCK C-terminal" evidence="8">
    <location>
        <begin position="148"/>
        <end position="229"/>
    </location>
</feature>